<feature type="region of interest" description="Disordered" evidence="1">
    <location>
        <begin position="1"/>
        <end position="204"/>
    </location>
</feature>
<dbReference type="GO" id="GO:0003861">
    <property type="term" value="F:3-isopropylmalate dehydratase activity"/>
    <property type="evidence" value="ECO:0007669"/>
    <property type="project" value="UniProtKB-EC"/>
</dbReference>
<feature type="compositionally biased region" description="Basic residues" evidence="1">
    <location>
        <begin position="189"/>
        <end position="204"/>
    </location>
</feature>
<evidence type="ECO:0000256" key="1">
    <source>
        <dbReference type="SAM" id="MobiDB-lite"/>
    </source>
</evidence>
<feature type="compositionally biased region" description="Basic residues" evidence="1">
    <location>
        <begin position="269"/>
        <end position="278"/>
    </location>
</feature>
<dbReference type="EC" id="4.2.1.33" evidence="2"/>
<feature type="compositionally biased region" description="Low complexity" evidence="1">
    <location>
        <begin position="322"/>
        <end position="335"/>
    </location>
</feature>
<feature type="compositionally biased region" description="Gly residues" evidence="1">
    <location>
        <begin position="452"/>
        <end position="461"/>
    </location>
</feature>
<feature type="compositionally biased region" description="Basic residues" evidence="1">
    <location>
        <begin position="344"/>
        <end position="365"/>
    </location>
</feature>
<feature type="compositionally biased region" description="Basic and acidic residues" evidence="1">
    <location>
        <begin position="127"/>
        <end position="139"/>
    </location>
</feature>
<evidence type="ECO:0000313" key="2">
    <source>
        <dbReference type="EMBL" id="CAA9249919.1"/>
    </source>
</evidence>
<protein>
    <submittedName>
        <fullName evidence="2">3-isopropylmalate dehydratase large subunit</fullName>
        <ecNumber evidence="2">4.2.1.33</ecNumber>
    </submittedName>
</protein>
<feature type="region of interest" description="Disordered" evidence="1">
    <location>
        <begin position="437"/>
        <end position="474"/>
    </location>
</feature>
<name>A0A6J4IGK3_9PROT</name>
<feature type="non-terminal residue" evidence="2">
    <location>
        <position position="1"/>
    </location>
</feature>
<dbReference type="AlphaFoldDB" id="A0A6J4IGK3"/>
<keyword evidence="2" id="KW-0456">Lyase</keyword>
<feature type="region of interest" description="Disordered" evidence="1">
    <location>
        <begin position="224"/>
        <end position="396"/>
    </location>
</feature>
<feature type="compositionally biased region" description="Basic and acidic residues" evidence="1">
    <location>
        <begin position="8"/>
        <end position="27"/>
    </location>
</feature>
<reference evidence="2" key="1">
    <citation type="submission" date="2020-02" db="EMBL/GenBank/DDBJ databases">
        <authorList>
            <person name="Meier V. D."/>
        </authorList>
    </citation>
    <scope>NUCLEOTIDE SEQUENCE</scope>
    <source>
        <strain evidence="2">AVDCRST_MAG08</strain>
    </source>
</reference>
<feature type="compositionally biased region" description="Low complexity" evidence="1">
    <location>
        <begin position="48"/>
        <end position="67"/>
    </location>
</feature>
<feature type="compositionally biased region" description="Low complexity" evidence="1">
    <location>
        <begin position="463"/>
        <end position="474"/>
    </location>
</feature>
<feature type="compositionally biased region" description="Basic residues" evidence="1">
    <location>
        <begin position="301"/>
        <end position="319"/>
    </location>
</feature>
<feature type="compositionally biased region" description="Gly residues" evidence="1">
    <location>
        <begin position="368"/>
        <end position="395"/>
    </location>
</feature>
<proteinExistence type="predicted"/>
<sequence>GRRSAAHALREDLVAPPREGARGRPDAALRGPPPHARRHRRRLRRAAPARPGAARAGAHFRGAGPLRADGHAPGGGDRGRAPPRLGGDAGAQQRRARHPPLRPGRAAPGHRPHHRAGDGLVAARPADGVRRQPHLDARRLGGARLRHRQHGGDARAGDADPVAAQAEDAPHRGGRGVGGGRDGQGFDPRRHRPHRRGRRHGPRHRICRRRGARAFHGRAAHPLQHVHRGGRPRRHGGAGRDDILVPGRPRVRAERGGVGPRAGPLARSAQRRGRRLRPRGVAGRGHGRADGDVGHQPGGRAAHHRRGARPGRGAGRRGPRGYGAHARLHGPPAGHRAGGGGGRSRVHRLLHQQPHRGPARRRPRGARAQGGGGRARLGGAGLRAGEAAGRGGGAARGVPRRRFRVAGARLLHVRRHQRRHRGARRARRLHVEPQLHGAAGAGGAHAPPQPGDGRGGGGDGAVDGRAALAGGRGV</sequence>
<organism evidence="2">
    <name type="scientific">uncultured Acetobacteraceae bacterium</name>
    <dbReference type="NCBI Taxonomy" id="169975"/>
    <lineage>
        <taxon>Bacteria</taxon>
        <taxon>Pseudomonadati</taxon>
        <taxon>Pseudomonadota</taxon>
        <taxon>Alphaproteobacteria</taxon>
        <taxon>Acetobacterales</taxon>
        <taxon>Acetobacteraceae</taxon>
        <taxon>environmental samples</taxon>
    </lineage>
</organism>
<gene>
    <name evidence="2" type="ORF">AVDCRST_MAG08-2067</name>
</gene>
<accession>A0A6J4IGK3</accession>
<dbReference type="EMBL" id="CADCTG010000167">
    <property type="protein sequence ID" value="CAA9249919.1"/>
    <property type="molecule type" value="Genomic_DNA"/>
</dbReference>
<feature type="compositionally biased region" description="Basic residues" evidence="1">
    <location>
        <begin position="224"/>
        <end position="237"/>
    </location>
</feature>
<feature type="compositionally biased region" description="Basic residues" evidence="1">
    <location>
        <begin position="35"/>
        <end position="47"/>
    </location>
</feature>
<feature type="non-terminal residue" evidence="2">
    <location>
        <position position="474"/>
    </location>
</feature>